<keyword evidence="2" id="KW-1185">Reference proteome</keyword>
<name>A0A2A2D8U3_9ACTN</name>
<dbReference type="SUPFAM" id="SSF52210">
    <property type="entry name" value="Succinyl-CoA synthetase domains"/>
    <property type="match status" value="1"/>
</dbReference>
<dbReference type="EMBL" id="NSJV01000319">
    <property type="protein sequence ID" value="PAU47867.1"/>
    <property type="molecule type" value="Genomic_DNA"/>
</dbReference>
<evidence type="ECO:0000313" key="2">
    <source>
        <dbReference type="Proteomes" id="UP000218944"/>
    </source>
</evidence>
<gene>
    <name evidence="1" type="ORF">CK936_16285</name>
</gene>
<protein>
    <submittedName>
        <fullName evidence="1">Uncharacterized protein</fullName>
    </submittedName>
</protein>
<dbReference type="InterPro" id="IPR016102">
    <property type="entry name" value="Succinyl-CoA_synth-like"/>
</dbReference>
<organism evidence="1 2">
    <name type="scientific">Streptomyces albireticuli</name>
    <dbReference type="NCBI Taxonomy" id="1940"/>
    <lineage>
        <taxon>Bacteria</taxon>
        <taxon>Bacillati</taxon>
        <taxon>Actinomycetota</taxon>
        <taxon>Actinomycetes</taxon>
        <taxon>Kitasatosporales</taxon>
        <taxon>Streptomycetaceae</taxon>
        <taxon>Streptomyces</taxon>
    </lineage>
</organism>
<dbReference type="Proteomes" id="UP000218944">
    <property type="component" value="Unassembled WGS sequence"/>
</dbReference>
<dbReference type="AlphaFoldDB" id="A0A2A2D8U3"/>
<reference evidence="1 2" key="1">
    <citation type="submission" date="2017-08" db="EMBL/GenBank/DDBJ databases">
        <title>Genome sequence of Streptomyces albireticuli NRRL B-1670.</title>
        <authorList>
            <person name="Graham D.E."/>
            <person name="Mahan K.M."/>
            <person name="Klingeman D.M."/>
            <person name="Hettich R.L."/>
            <person name="Parry R.J."/>
            <person name="Spain J.C."/>
        </authorList>
    </citation>
    <scope>NUCLEOTIDE SEQUENCE [LARGE SCALE GENOMIC DNA]</scope>
    <source>
        <strain evidence="1 2">NRRL B-1670</strain>
    </source>
</reference>
<proteinExistence type="predicted"/>
<sequence>MGAFYVDLPTLGYEPTHDQIVSNVQTELRRYTEDPKDAMEVWGWELGALRPEDKYRIDQLLRMYIFQRDQVVSALKRLDRELGAYASRGSQVEKQLKEFIEFLPKETDKARIAKAPSSPRTEFSSLEEQQKYLLEFGWDQDTGIFPAAKGVIAFQHPAVTRCLGMVPSLDMGYDGDGTGEWVRAVYFRLTDRSYPREWIKDGRLYDLVDTALALQAELQLQCLLTDREFTRLIETRGQEFEYLKAEAARKAADEQEDSNFWAAFGDVLGIVSAVAGALALIPVFTPIAGPIAAVTAIGALAAHTTDAALKGDWDAATIVGLGADALAALPAIGAIAKSIRSGKAVLTHIGAGSKAVFRAQVATRRAGLIFLAETGGTGAADAAKIFDYIGTKGAKAVGASASAGKLTGKVLQGSVNLSTQIPLVIEMATGKDMGQEKNVAGGAALTANYGQTIGSWGAVGTAAKKTATVSLAAFAKIIAR</sequence>
<accession>A0A2A2D8U3</accession>
<comment type="caution">
    <text evidence="1">The sequence shown here is derived from an EMBL/GenBank/DDBJ whole genome shotgun (WGS) entry which is preliminary data.</text>
</comment>
<evidence type="ECO:0000313" key="1">
    <source>
        <dbReference type="EMBL" id="PAU47867.1"/>
    </source>
</evidence>